<dbReference type="OrthoDB" id="10256793at2759"/>
<evidence type="ECO:0000259" key="2">
    <source>
        <dbReference type="PROSITE" id="PS50076"/>
    </source>
</evidence>
<evidence type="ECO:0000313" key="3">
    <source>
        <dbReference type="EMBL" id="VVA90383.1"/>
    </source>
</evidence>
<dbReference type="PANTHER" id="PTHR44145:SF3">
    <property type="entry name" value="DNAJ HOMOLOG SUBFAMILY A MEMBER 3, MITOCHONDRIAL"/>
    <property type="match status" value="1"/>
</dbReference>
<keyword evidence="4" id="KW-1185">Reference proteome</keyword>
<dbReference type="Proteomes" id="UP000489600">
    <property type="component" value="Unassembled WGS sequence"/>
</dbReference>
<name>A0A565AND0_9BRAS</name>
<dbReference type="CDD" id="cd06257">
    <property type="entry name" value="DnaJ"/>
    <property type="match status" value="1"/>
</dbReference>
<sequence>MEQDYYELLGVSTNAPEGEIKKAYYGHAKKFHPDMNKDDPEAEKKFHEVSKAYEVSLTS</sequence>
<feature type="domain" description="J" evidence="2">
    <location>
        <begin position="4"/>
        <end position="59"/>
    </location>
</feature>
<gene>
    <name evidence="3" type="ORF">ANE_LOCUS828</name>
</gene>
<dbReference type="SUPFAM" id="SSF46565">
    <property type="entry name" value="Chaperone J-domain"/>
    <property type="match status" value="1"/>
</dbReference>
<evidence type="ECO:0000256" key="1">
    <source>
        <dbReference type="ARBA" id="ARBA00023186"/>
    </source>
</evidence>
<dbReference type="SMART" id="SM00271">
    <property type="entry name" value="DnaJ"/>
    <property type="match status" value="1"/>
</dbReference>
<organism evidence="3 4">
    <name type="scientific">Arabis nemorensis</name>
    <dbReference type="NCBI Taxonomy" id="586526"/>
    <lineage>
        <taxon>Eukaryota</taxon>
        <taxon>Viridiplantae</taxon>
        <taxon>Streptophyta</taxon>
        <taxon>Embryophyta</taxon>
        <taxon>Tracheophyta</taxon>
        <taxon>Spermatophyta</taxon>
        <taxon>Magnoliopsida</taxon>
        <taxon>eudicotyledons</taxon>
        <taxon>Gunneridae</taxon>
        <taxon>Pentapetalae</taxon>
        <taxon>rosids</taxon>
        <taxon>malvids</taxon>
        <taxon>Brassicales</taxon>
        <taxon>Brassicaceae</taxon>
        <taxon>Arabideae</taxon>
        <taxon>Arabis</taxon>
    </lineage>
</organism>
<dbReference type="PANTHER" id="PTHR44145">
    <property type="entry name" value="DNAJ HOMOLOG SUBFAMILY A MEMBER 3, MITOCHONDRIAL"/>
    <property type="match status" value="1"/>
</dbReference>
<proteinExistence type="predicted"/>
<accession>A0A565AND0</accession>
<dbReference type="InterPro" id="IPR036869">
    <property type="entry name" value="J_dom_sf"/>
</dbReference>
<reference evidence="3" key="1">
    <citation type="submission" date="2019-07" db="EMBL/GenBank/DDBJ databases">
        <authorList>
            <person name="Dittberner H."/>
        </authorList>
    </citation>
    <scope>NUCLEOTIDE SEQUENCE [LARGE SCALE GENOMIC DNA]</scope>
</reference>
<dbReference type="Pfam" id="PF00226">
    <property type="entry name" value="DnaJ"/>
    <property type="match status" value="1"/>
</dbReference>
<dbReference type="Gene3D" id="1.10.287.110">
    <property type="entry name" value="DnaJ domain"/>
    <property type="match status" value="1"/>
</dbReference>
<dbReference type="EMBL" id="CABITT030000001">
    <property type="protein sequence ID" value="VVA90383.1"/>
    <property type="molecule type" value="Genomic_DNA"/>
</dbReference>
<comment type="caution">
    <text evidence="3">The sequence shown here is derived from an EMBL/GenBank/DDBJ whole genome shotgun (WGS) entry which is preliminary data.</text>
</comment>
<keyword evidence="1" id="KW-0143">Chaperone</keyword>
<dbReference type="PROSITE" id="PS50076">
    <property type="entry name" value="DNAJ_2"/>
    <property type="match status" value="1"/>
</dbReference>
<dbReference type="AlphaFoldDB" id="A0A565AND0"/>
<dbReference type="InterPro" id="IPR051938">
    <property type="entry name" value="Apopto_cytoskel_mod"/>
</dbReference>
<dbReference type="InterPro" id="IPR001623">
    <property type="entry name" value="DnaJ_domain"/>
</dbReference>
<protein>
    <recommendedName>
        <fullName evidence="2">J domain-containing protein</fullName>
    </recommendedName>
</protein>
<evidence type="ECO:0000313" key="4">
    <source>
        <dbReference type="Proteomes" id="UP000489600"/>
    </source>
</evidence>
<dbReference type="PRINTS" id="PR00625">
    <property type="entry name" value="JDOMAIN"/>
</dbReference>